<organism evidence="3 4">
    <name type="scientific">Lithohypha guttulata</name>
    <dbReference type="NCBI Taxonomy" id="1690604"/>
    <lineage>
        <taxon>Eukaryota</taxon>
        <taxon>Fungi</taxon>
        <taxon>Dikarya</taxon>
        <taxon>Ascomycota</taxon>
        <taxon>Pezizomycotina</taxon>
        <taxon>Eurotiomycetes</taxon>
        <taxon>Chaetothyriomycetidae</taxon>
        <taxon>Chaetothyriales</taxon>
        <taxon>Trichomeriaceae</taxon>
        <taxon>Lithohypha</taxon>
    </lineage>
</organism>
<evidence type="ECO:0000256" key="1">
    <source>
        <dbReference type="ARBA" id="ARBA00022729"/>
    </source>
</evidence>
<protein>
    <recommendedName>
        <fullName evidence="5">Beta-glucosidase</fullName>
    </recommendedName>
</protein>
<evidence type="ECO:0000313" key="4">
    <source>
        <dbReference type="Proteomes" id="UP001345013"/>
    </source>
</evidence>
<sequence length="413" mass="45850">MFGVSSSASQIEGATAEEGKGPTIMDILVQDDRPKDYVTNENYYLYKQDIERLAAMGTRYYSFSISWSRILPFALPGTPVNRAGLDHYRDVIDTVSAAGMIPAVTLLHFDTPLQFYGSNLSSAADPPLIGYVNGAYQNETFVDALMNYAKIVMTHFASCVPYIGGTADFLGIDPYTATVVTPPVMDDIDSITECASNSSNVFFPYCVNRTTVNQYGWNIGYRSESYVYITPTYLQEYLGYLYNTFRTPIVITEFGFPVFGEAEKLDLSDQLFDTPRSIYYLSYLSEVLKAIWEDSVDVKGAFAWSFADNWEFGDYSAHFGIQTVNRTTQERRYKKSFFDLVDFMNARMPVNDTPVLQVSEGKPQAPTTAPAITQISDGQVQAPIAPAVSQICDDQVQATSPAAPVIQILGKGE</sequence>
<keyword evidence="1" id="KW-0732">Signal</keyword>
<evidence type="ECO:0008006" key="5">
    <source>
        <dbReference type="Google" id="ProtNLM"/>
    </source>
</evidence>
<dbReference type="Proteomes" id="UP001345013">
    <property type="component" value="Unassembled WGS sequence"/>
</dbReference>
<comment type="similarity">
    <text evidence="2">Belongs to the glycosyl hydrolase 1 family.</text>
</comment>
<dbReference type="PANTHER" id="PTHR10353">
    <property type="entry name" value="GLYCOSYL HYDROLASE"/>
    <property type="match status" value="1"/>
</dbReference>
<dbReference type="Gene3D" id="3.20.20.80">
    <property type="entry name" value="Glycosidases"/>
    <property type="match status" value="2"/>
</dbReference>
<dbReference type="InterPro" id="IPR017853">
    <property type="entry name" value="GH"/>
</dbReference>
<comment type="caution">
    <text evidence="3">The sequence shown here is derived from an EMBL/GenBank/DDBJ whole genome shotgun (WGS) entry which is preliminary data.</text>
</comment>
<dbReference type="InterPro" id="IPR000420">
    <property type="entry name" value="Yeast_PIR_rpt"/>
</dbReference>
<dbReference type="EMBL" id="JAVRRG010000193">
    <property type="protein sequence ID" value="KAK5079486.1"/>
    <property type="molecule type" value="Genomic_DNA"/>
</dbReference>
<evidence type="ECO:0000256" key="2">
    <source>
        <dbReference type="RuleBase" id="RU003690"/>
    </source>
</evidence>
<keyword evidence="4" id="KW-1185">Reference proteome</keyword>
<dbReference type="InterPro" id="IPR001360">
    <property type="entry name" value="Glyco_hydro_1"/>
</dbReference>
<dbReference type="PANTHER" id="PTHR10353:SF53">
    <property type="entry name" value="BETA-1,4-GLUCOSIDASE (EUROFUNG)"/>
    <property type="match status" value="1"/>
</dbReference>
<dbReference type="Pfam" id="PF00232">
    <property type="entry name" value="Glyco_hydro_1"/>
    <property type="match status" value="2"/>
</dbReference>
<accession>A0ABR0JXL8</accession>
<reference evidence="3 4" key="1">
    <citation type="submission" date="2023-08" db="EMBL/GenBank/DDBJ databases">
        <title>Black Yeasts Isolated from many extreme environments.</title>
        <authorList>
            <person name="Coleine C."/>
            <person name="Stajich J.E."/>
            <person name="Selbmann L."/>
        </authorList>
    </citation>
    <scope>NUCLEOTIDE SEQUENCE [LARGE SCALE GENOMIC DNA]</scope>
    <source>
        <strain evidence="3 4">CCFEE 5885</strain>
    </source>
</reference>
<dbReference type="PROSITE" id="PS50256">
    <property type="entry name" value="PIR_REPEAT_2"/>
    <property type="match status" value="1"/>
</dbReference>
<dbReference type="PRINTS" id="PR00131">
    <property type="entry name" value="GLHYDRLASE1"/>
</dbReference>
<evidence type="ECO:0000313" key="3">
    <source>
        <dbReference type="EMBL" id="KAK5079486.1"/>
    </source>
</evidence>
<name>A0ABR0JXL8_9EURO</name>
<gene>
    <name evidence="3" type="ORF">LTR24_009246</name>
</gene>
<dbReference type="SUPFAM" id="SSF51445">
    <property type="entry name" value="(Trans)glycosidases"/>
    <property type="match status" value="1"/>
</dbReference>
<proteinExistence type="inferred from homology"/>